<dbReference type="EMBL" id="UGOW01000001">
    <property type="protein sequence ID" value="STY18567.1"/>
    <property type="molecule type" value="Genomic_DNA"/>
</dbReference>
<gene>
    <name evidence="2" type="ORF">NCTC12376_02387</name>
</gene>
<accession>A0A378KYH5</accession>
<protein>
    <submittedName>
        <fullName evidence="2">Uncharacterized protein</fullName>
    </submittedName>
</protein>
<evidence type="ECO:0000313" key="3">
    <source>
        <dbReference type="Proteomes" id="UP000254230"/>
    </source>
</evidence>
<dbReference type="Proteomes" id="UP000254230">
    <property type="component" value="Unassembled WGS sequence"/>
</dbReference>
<name>A0A378KYH5_9GAMM</name>
<feature type="region of interest" description="Disordered" evidence="1">
    <location>
        <begin position="21"/>
        <end position="46"/>
    </location>
</feature>
<proteinExistence type="predicted"/>
<reference evidence="2 3" key="1">
    <citation type="submission" date="2018-06" db="EMBL/GenBank/DDBJ databases">
        <authorList>
            <consortium name="Pathogen Informatics"/>
            <person name="Doyle S."/>
        </authorList>
    </citation>
    <scope>NUCLEOTIDE SEQUENCE [LARGE SCALE GENOMIC DNA]</scope>
    <source>
        <strain evidence="2 3">NCTC12376</strain>
    </source>
</reference>
<organism evidence="2 3">
    <name type="scientific">Legionella quateirensis</name>
    <dbReference type="NCBI Taxonomy" id="45072"/>
    <lineage>
        <taxon>Bacteria</taxon>
        <taxon>Pseudomonadati</taxon>
        <taxon>Pseudomonadota</taxon>
        <taxon>Gammaproteobacteria</taxon>
        <taxon>Legionellales</taxon>
        <taxon>Legionellaceae</taxon>
        <taxon>Legionella</taxon>
    </lineage>
</organism>
<evidence type="ECO:0000313" key="2">
    <source>
        <dbReference type="EMBL" id="STY18567.1"/>
    </source>
</evidence>
<dbReference type="AlphaFoldDB" id="A0A378KYH5"/>
<sequence>MWCGACIGRSFTTFRMTKFHRNPEFDEGSPERGTVPVMGAPSLRSG</sequence>
<evidence type="ECO:0000256" key="1">
    <source>
        <dbReference type="SAM" id="MobiDB-lite"/>
    </source>
</evidence>